<dbReference type="GO" id="GO:0005524">
    <property type="term" value="F:ATP binding"/>
    <property type="evidence" value="ECO:0007669"/>
    <property type="project" value="InterPro"/>
</dbReference>
<evidence type="ECO:0000313" key="2">
    <source>
        <dbReference type="EMBL" id="EKC56400.1"/>
    </source>
</evidence>
<sequence>MLYTRDLSFGYDFPLGEHIDLEFHSGEVTALTGRNGVGKSTLGLTLAGLLKPIAGRVCMAD</sequence>
<gene>
    <name evidence="2" type="ORF">OBE_11082</name>
</gene>
<dbReference type="EMBL" id="AJWZ01007617">
    <property type="protein sequence ID" value="EKC56400.1"/>
    <property type="molecule type" value="Genomic_DNA"/>
</dbReference>
<dbReference type="InterPro" id="IPR027417">
    <property type="entry name" value="P-loop_NTPase"/>
</dbReference>
<dbReference type="GO" id="GO:0016887">
    <property type="term" value="F:ATP hydrolysis activity"/>
    <property type="evidence" value="ECO:0007669"/>
    <property type="project" value="InterPro"/>
</dbReference>
<reference evidence="2" key="1">
    <citation type="journal article" date="2013" name="Environ. Microbiol.">
        <title>Microbiota from the distal guts of lean and obese adolescents exhibit partial functional redundancy besides clear differences in community structure.</title>
        <authorList>
            <person name="Ferrer M."/>
            <person name="Ruiz A."/>
            <person name="Lanza F."/>
            <person name="Haange S.B."/>
            <person name="Oberbach A."/>
            <person name="Till H."/>
            <person name="Bargiela R."/>
            <person name="Campoy C."/>
            <person name="Segura M.T."/>
            <person name="Richter M."/>
            <person name="von Bergen M."/>
            <person name="Seifert J."/>
            <person name="Suarez A."/>
        </authorList>
    </citation>
    <scope>NUCLEOTIDE SEQUENCE</scope>
</reference>
<feature type="domain" description="ABC transporter" evidence="1">
    <location>
        <begin position="18"/>
        <end position="57"/>
    </location>
</feature>
<evidence type="ECO:0000259" key="1">
    <source>
        <dbReference type="Pfam" id="PF00005"/>
    </source>
</evidence>
<organism evidence="2">
    <name type="scientific">human gut metagenome</name>
    <dbReference type="NCBI Taxonomy" id="408170"/>
    <lineage>
        <taxon>unclassified sequences</taxon>
        <taxon>metagenomes</taxon>
        <taxon>organismal metagenomes</taxon>
    </lineage>
</organism>
<dbReference type="InterPro" id="IPR003439">
    <property type="entry name" value="ABC_transporter-like_ATP-bd"/>
</dbReference>
<protein>
    <submittedName>
        <fullName evidence="2">Protein of ABC transporter</fullName>
    </submittedName>
</protein>
<dbReference type="AlphaFoldDB" id="K1SRC7"/>
<dbReference type="CDD" id="cd00267">
    <property type="entry name" value="ABC_ATPase"/>
    <property type="match status" value="1"/>
</dbReference>
<comment type="caution">
    <text evidence="2">The sequence shown here is derived from an EMBL/GenBank/DDBJ whole genome shotgun (WGS) entry which is preliminary data.</text>
</comment>
<name>K1SRC7_9ZZZZ</name>
<proteinExistence type="predicted"/>
<accession>K1SRC7</accession>
<dbReference type="SUPFAM" id="SSF52540">
    <property type="entry name" value="P-loop containing nucleoside triphosphate hydrolases"/>
    <property type="match status" value="1"/>
</dbReference>
<dbReference type="Gene3D" id="3.40.50.300">
    <property type="entry name" value="P-loop containing nucleotide triphosphate hydrolases"/>
    <property type="match status" value="1"/>
</dbReference>
<dbReference type="Pfam" id="PF00005">
    <property type="entry name" value="ABC_tran"/>
    <property type="match status" value="1"/>
</dbReference>
<feature type="non-terminal residue" evidence="2">
    <location>
        <position position="61"/>
    </location>
</feature>